<dbReference type="PANTHER" id="PTHR30238:SF0">
    <property type="entry name" value="THYLAKOID MEMBRANE PROTEIN TERC, CHLOROPLASTIC"/>
    <property type="match status" value="1"/>
</dbReference>
<reference evidence="7" key="1">
    <citation type="submission" date="2021-02" db="EMBL/GenBank/DDBJ databases">
        <title>Natronoglycomyces albus gen. nov., sp. nov, a haloalkaliphilic actinobacterium from a soda solonchak soil.</title>
        <authorList>
            <person name="Sorokin D.Y."/>
            <person name="Khijniak T.V."/>
            <person name="Zakharycheva A.P."/>
            <person name="Boueva O.V."/>
            <person name="Ariskina E.V."/>
            <person name="Hahnke R.L."/>
            <person name="Bunk B."/>
            <person name="Sproer C."/>
            <person name="Schumann P."/>
            <person name="Evtushenko L.I."/>
            <person name="Kublanov I.V."/>
        </authorList>
    </citation>
    <scope>NUCLEOTIDE SEQUENCE</scope>
    <source>
        <strain evidence="7">DSM 106290</strain>
    </source>
</reference>
<comment type="similarity">
    <text evidence="2">Belongs to the TerC family.</text>
</comment>
<gene>
    <name evidence="7" type="ORF">JQS30_08870</name>
</gene>
<keyword evidence="5 6" id="KW-0472">Membrane</keyword>
<feature type="transmembrane region" description="Helical" evidence="6">
    <location>
        <begin position="256"/>
        <end position="275"/>
    </location>
</feature>
<keyword evidence="4 6" id="KW-1133">Transmembrane helix</keyword>
<evidence type="ECO:0000313" key="7">
    <source>
        <dbReference type="EMBL" id="QSB03936.1"/>
    </source>
</evidence>
<feature type="transmembrane region" description="Helical" evidence="6">
    <location>
        <begin position="295"/>
        <end position="315"/>
    </location>
</feature>
<protein>
    <submittedName>
        <fullName evidence="7">TerC/Alx family metal homeostasis membrane protein</fullName>
    </submittedName>
</protein>
<evidence type="ECO:0000256" key="1">
    <source>
        <dbReference type="ARBA" id="ARBA00004141"/>
    </source>
</evidence>
<evidence type="ECO:0000313" key="8">
    <source>
        <dbReference type="Proteomes" id="UP000662939"/>
    </source>
</evidence>
<keyword evidence="3 6" id="KW-0812">Transmembrane</keyword>
<feature type="transmembrane region" description="Helical" evidence="6">
    <location>
        <begin position="6"/>
        <end position="27"/>
    </location>
</feature>
<dbReference type="EMBL" id="CP070496">
    <property type="protein sequence ID" value="QSB03936.1"/>
    <property type="molecule type" value="Genomic_DNA"/>
</dbReference>
<evidence type="ECO:0000256" key="6">
    <source>
        <dbReference type="SAM" id="Phobius"/>
    </source>
</evidence>
<organism evidence="7 8">
    <name type="scientific">Natronoglycomyces albus</name>
    <dbReference type="NCBI Taxonomy" id="2811108"/>
    <lineage>
        <taxon>Bacteria</taxon>
        <taxon>Bacillati</taxon>
        <taxon>Actinomycetota</taxon>
        <taxon>Actinomycetes</taxon>
        <taxon>Glycomycetales</taxon>
        <taxon>Glycomycetaceae</taxon>
        <taxon>Natronoglycomyces</taxon>
    </lineage>
</organism>
<name>A0A895XN87_9ACTN</name>
<sequence length="342" mass="37836">MDLPFWVWVVTVGILGAVVVADLIHVVRKPHSPSLKEAGTWSLVYIAAAFIFAIGLFFLSSATYAGEFVAGYVTEKALSVDNLFVFLLIMQAFLVPKHLQQMVLMVGIVLAIVFRSGFIAVGAVLISHFSWVFLIFGVILAYTAWHLVKQGAMPNDFEPNALMKQAQKRLPFTQEYHGTKLWVRIKGRYFLTPLVLVMIAIGSTDILFALDSIPAIFGLTQEPYLVFAATAFALMGLRQLYFVLAGLLEKLKHLSLGLSIILGWIGVKLVLHGLHENTLGIINNGQPVGVPEVPTWLSLGVIFGVLTAVVVVNWVELRRNGENFRSLFVEDNELVKESLKQS</sequence>
<accession>A0A895XN87</accession>
<feature type="transmembrane region" description="Helical" evidence="6">
    <location>
        <begin position="189"/>
        <end position="217"/>
    </location>
</feature>
<dbReference type="NCBIfam" id="TIGR03718">
    <property type="entry name" value="R_switched_Alx"/>
    <property type="match status" value="1"/>
</dbReference>
<dbReference type="InterPro" id="IPR005496">
    <property type="entry name" value="Integral_membrane_TerC"/>
</dbReference>
<evidence type="ECO:0000256" key="4">
    <source>
        <dbReference type="ARBA" id="ARBA00022989"/>
    </source>
</evidence>
<proteinExistence type="inferred from homology"/>
<evidence type="ECO:0000256" key="3">
    <source>
        <dbReference type="ARBA" id="ARBA00022692"/>
    </source>
</evidence>
<feature type="transmembrane region" description="Helical" evidence="6">
    <location>
        <begin position="39"/>
        <end position="65"/>
    </location>
</feature>
<comment type="subcellular location">
    <subcellularLocation>
        <location evidence="1">Membrane</location>
        <topology evidence="1">Multi-pass membrane protein</topology>
    </subcellularLocation>
</comment>
<dbReference type="GO" id="GO:0016020">
    <property type="term" value="C:membrane"/>
    <property type="evidence" value="ECO:0007669"/>
    <property type="project" value="UniProtKB-SubCell"/>
</dbReference>
<dbReference type="KEGG" id="nav:JQS30_08870"/>
<feature type="transmembrane region" description="Helical" evidence="6">
    <location>
        <begin position="102"/>
        <end position="125"/>
    </location>
</feature>
<evidence type="ECO:0000256" key="2">
    <source>
        <dbReference type="ARBA" id="ARBA00007511"/>
    </source>
</evidence>
<feature type="transmembrane region" description="Helical" evidence="6">
    <location>
        <begin position="223"/>
        <end position="244"/>
    </location>
</feature>
<keyword evidence="8" id="KW-1185">Reference proteome</keyword>
<dbReference type="AlphaFoldDB" id="A0A895XN87"/>
<feature type="transmembrane region" description="Helical" evidence="6">
    <location>
        <begin position="131"/>
        <end position="148"/>
    </location>
</feature>
<dbReference type="Pfam" id="PF03741">
    <property type="entry name" value="TerC"/>
    <property type="match status" value="1"/>
</dbReference>
<evidence type="ECO:0000256" key="5">
    <source>
        <dbReference type="ARBA" id="ARBA00023136"/>
    </source>
</evidence>
<feature type="transmembrane region" description="Helical" evidence="6">
    <location>
        <begin position="77"/>
        <end position="95"/>
    </location>
</feature>
<dbReference type="InterPro" id="IPR022369">
    <property type="entry name" value="Integral_membrane_TerC_rswitch"/>
</dbReference>
<dbReference type="RefSeq" id="WP_213169934.1">
    <property type="nucleotide sequence ID" value="NZ_CP070496.1"/>
</dbReference>
<dbReference type="PANTHER" id="PTHR30238">
    <property type="entry name" value="MEMBRANE BOUND PREDICTED REDOX MODULATOR"/>
    <property type="match status" value="1"/>
</dbReference>
<dbReference type="Proteomes" id="UP000662939">
    <property type="component" value="Chromosome"/>
</dbReference>